<dbReference type="RefSeq" id="WP_344877456.1">
    <property type="nucleotide sequence ID" value="NZ_BAAAZP010000057.1"/>
</dbReference>
<dbReference type="SUPFAM" id="SSF56349">
    <property type="entry name" value="DNA breaking-rejoining enzymes"/>
    <property type="match status" value="1"/>
</dbReference>
<protein>
    <submittedName>
        <fullName evidence="2">Uncharacterized protein</fullName>
    </submittedName>
</protein>
<evidence type="ECO:0000313" key="2">
    <source>
        <dbReference type="EMBL" id="GAA3664652.1"/>
    </source>
</evidence>
<gene>
    <name evidence="2" type="ORF">GCM10022224_030990</name>
</gene>
<evidence type="ECO:0000313" key="3">
    <source>
        <dbReference type="Proteomes" id="UP001500902"/>
    </source>
</evidence>
<proteinExistence type="predicted"/>
<accession>A0ABP7BMF7</accession>
<dbReference type="InterPro" id="IPR013762">
    <property type="entry name" value="Integrase-like_cat_sf"/>
</dbReference>
<name>A0ABP7BMF7_9ACTN</name>
<keyword evidence="1" id="KW-0233">DNA recombination</keyword>
<comment type="caution">
    <text evidence="2">The sequence shown here is derived from an EMBL/GenBank/DDBJ whole genome shotgun (WGS) entry which is preliminary data.</text>
</comment>
<dbReference type="Proteomes" id="UP001500902">
    <property type="component" value="Unassembled WGS sequence"/>
</dbReference>
<dbReference type="EMBL" id="BAAAZP010000057">
    <property type="protein sequence ID" value="GAA3664652.1"/>
    <property type="molecule type" value="Genomic_DNA"/>
</dbReference>
<sequence>MLTVVGKNRQTRHVPLHPSTARMLAGYAARRDRLCRSPACDSFFFTTTGHRPRADQAYRFADRFQCTVDLRRPPPGVLVLVVAHGGDVRLVQMAQAIVLQVDPFVFGVTTFAGQVVDPPGRP</sequence>
<dbReference type="Gene3D" id="1.10.443.10">
    <property type="entry name" value="Intergrase catalytic core"/>
    <property type="match status" value="1"/>
</dbReference>
<evidence type="ECO:0000256" key="1">
    <source>
        <dbReference type="ARBA" id="ARBA00023172"/>
    </source>
</evidence>
<keyword evidence="3" id="KW-1185">Reference proteome</keyword>
<organism evidence="2 3">
    <name type="scientific">Nonomuraea antimicrobica</name>
    <dbReference type="NCBI Taxonomy" id="561173"/>
    <lineage>
        <taxon>Bacteria</taxon>
        <taxon>Bacillati</taxon>
        <taxon>Actinomycetota</taxon>
        <taxon>Actinomycetes</taxon>
        <taxon>Streptosporangiales</taxon>
        <taxon>Streptosporangiaceae</taxon>
        <taxon>Nonomuraea</taxon>
    </lineage>
</organism>
<dbReference type="InterPro" id="IPR011010">
    <property type="entry name" value="DNA_brk_join_enz"/>
</dbReference>
<reference evidence="3" key="1">
    <citation type="journal article" date="2019" name="Int. J. Syst. Evol. Microbiol.">
        <title>The Global Catalogue of Microorganisms (GCM) 10K type strain sequencing project: providing services to taxonomists for standard genome sequencing and annotation.</title>
        <authorList>
            <consortium name="The Broad Institute Genomics Platform"/>
            <consortium name="The Broad Institute Genome Sequencing Center for Infectious Disease"/>
            <person name="Wu L."/>
            <person name="Ma J."/>
        </authorList>
    </citation>
    <scope>NUCLEOTIDE SEQUENCE [LARGE SCALE GENOMIC DNA]</scope>
    <source>
        <strain evidence="3">JCM 16904</strain>
    </source>
</reference>